<dbReference type="Pfam" id="PF00400">
    <property type="entry name" value="WD40"/>
    <property type="match status" value="2"/>
</dbReference>
<feature type="repeat" description="WD" evidence="3">
    <location>
        <begin position="58"/>
        <end position="99"/>
    </location>
</feature>
<proteinExistence type="predicted"/>
<dbReference type="OrthoDB" id="4336591at2"/>
<dbReference type="PROSITE" id="PS00678">
    <property type="entry name" value="WD_REPEATS_1"/>
    <property type="match status" value="1"/>
</dbReference>
<feature type="repeat" description="WD" evidence="3">
    <location>
        <begin position="227"/>
        <end position="259"/>
    </location>
</feature>
<dbReference type="InterPro" id="IPR001680">
    <property type="entry name" value="WD40_rpt"/>
</dbReference>
<dbReference type="EMBL" id="FRCS01000009">
    <property type="protein sequence ID" value="SHN43641.1"/>
    <property type="molecule type" value="Genomic_DNA"/>
</dbReference>
<dbReference type="SMART" id="SM00320">
    <property type="entry name" value="WD40"/>
    <property type="match status" value="6"/>
</dbReference>
<dbReference type="Gene3D" id="2.130.10.10">
    <property type="entry name" value="YVTN repeat-like/Quinoprotein amine dehydrogenase"/>
    <property type="match status" value="2"/>
</dbReference>
<keyword evidence="4" id="KW-0472">Membrane</keyword>
<dbReference type="SUPFAM" id="SSF50998">
    <property type="entry name" value="Quinoprotein alcohol dehydrogenase-like"/>
    <property type="match status" value="1"/>
</dbReference>
<organism evidence="5 6">
    <name type="scientific">Cryptosporangium aurantiacum</name>
    <dbReference type="NCBI Taxonomy" id="134849"/>
    <lineage>
        <taxon>Bacteria</taxon>
        <taxon>Bacillati</taxon>
        <taxon>Actinomycetota</taxon>
        <taxon>Actinomycetes</taxon>
        <taxon>Cryptosporangiales</taxon>
        <taxon>Cryptosporangiaceae</taxon>
        <taxon>Cryptosporangium</taxon>
    </lineage>
</organism>
<keyword evidence="2" id="KW-0677">Repeat</keyword>
<evidence type="ECO:0000313" key="6">
    <source>
        <dbReference type="Proteomes" id="UP000184440"/>
    </source>
</evidence>
<evidence type="ECO:0000256" key="1">
    <source>
        <dbReference type="ARBA" id="ARBA00022574"/>
    </source>
</evidence>
<reference evidence="5 6" key="1">
    <citation type="submission" date="2016-11" db="EMBL/GenBank/DDBJ databases">
        <authorList>
            <person name="Jaros S."/>
            <person name="Januszkiewicz K."/>
            <person name="Wedrychowicz H."/>
        </authorList>
    </citation>
    <scope>NUCLEOTIDE SEQUENCE [LARGE SCALE GENOMIC DNA]</scope>
    <source>
        <strain evidence="5 6">DSM 46144</strain>
    </source>
</reference>
<dbReference type="RefSeq" id="WP_073260879.1">
    <property type="nucleotide sequence ID" value="NZ_FRCS01000009.1"/>
</dbReference>
<dbReference type="AlphaFoldDB" id="A0A1M7RBQ7"/>
<protein>
    <submittedName>
        <fullName evidence="5">WD domain-containing protein, G-beta repeat-containing protein</fullName>
    </submittedName>
</protein>
<accession>A0A1M7RBQ7</accession>
<evidence type="ECO:0000313" key="5">
    <source>
        <dbReference type="EMBL" id="SHN43641.1"/>
    </source>
</evidence>
<dbReference type="Pfam" id="PF07676">
    <property type="entry name" value="PD40"/>
    <property type="match status" value="1"/>
</dbReference>
<dbReference type="PROSITE" id="PS50082">
    <property type="entry name" value="WD_REPEATS_2"/>
    <property type="match status" value="3"/>
</dbReference>
<dbReference type="CDD" id="cd00200">
    <property type="entry name" value="WD40"/>
    <property type="match status" value="1"/>
</dbReference>
<dbReference type="PANTHER" id="PTHR19879:SF9">
    <property type="entry name" value="TRANSCRIPTION INITIATION FACTOR TFIID SUBUNIT 5"/>
    <property type="match status" value="1"/>
</dbReference>
<keyword evidence="4" id="KW-0812">Transmembrane</keyword>
<dbReference type="InterPro" id="IPR015943">
    <property type="entry name" value="WD40/YVTN_repeat-like_dom_sf"/>
</dbReference>
<dbReference type="PROSITE" id="PS50294">
    <property type="entry name" value="WD_REPEATS_REGION"/>
    <property type="match status" value="2"/>
</dbReference>
<dbReference type="PANTHER" id="PTHR19879">
    <property type="entry name" value="TRANSCRIPTION INITIATION FACTOR TFIID"/>
    <property type="match status" value="1"/>
</dbReference>
<dbReference type="InterPro" id="IPR011659">
    <property type="entry name" value="WD40"/>
</dbReference>
<keyword evidence="1 3" id="KW-0853">WD repeat</keyword>
<evidence type="ECO:0000256" key="2">
    <source>
        <dbReference type="ARBA" id="ARBA00022737"/>
    </source>
</evidence>
<feature type="repeat" description="WD" evidence="3">
    <location>
        <begin position="150"/>
        <end position="184"/>
    </location>
</feature>
<dbReference type="InterPro" id="IPR011047">
    <property type="entry name" value="Quinoprotein_ADH-like_sf"/>
</dbReference>
<dbReference type="Proteomes" id="UP000184440">
    <property type="component" value="Unassembled WGS sequence"/>
</dbReference>
<keyword evidence="4" id="KW-1133">Transmembrane helix</keyword>
<feature type="transmembrane region" description="Helical" evidence="4">
    <location>
        <begin position="25"/>
        <end position="49"/>
    </location>
</feature>
<dbReference type="STRING" id="134849.SAMN05443668_109285"/>
<name>A0A1M7RBQ7_9ACTN</name>
<gene>
    <name evidence="5" type="ORF">SAMN05443668_109285</name>
</gene>
<evidence type="ECO:0000256" key="3">
    <source>
        <dbReference type="PROSITE-ProRule" id="PRU00221"/>
    </source>
</evidence>
<evidence type="ECO:0000256" key="4">
    <source>
        <dbReference type="SAM" id="Phobius"/>
    </source>
</evidence>
<sequence>MSSAATLSGPEPSTSPLTARRRTRWIVGILLAVVLVVAAVVTVVVVTVVDDPDVISLRIADQNSAYSVAISPDNRTLALGIGNTPVELWDATTGTSRRTPLTGLDNVGGEVEFSPDGTIIAAGGVRTIMLWDPRTGDPIHRIPGHAEYAITDLAFSPDGRILASAGYDQTLRLWDVRTGAAIGTPLSGHGAIVGSVTFSPDGRTLYYTSGQGVVRYDTATRRQLGAPLQDSDGVTTLVFSPDGSVLVGGDNDGVLRRWDPVTGLLRGEPFDTKTEAVVALAFPAKGDVIAVAGYFKVGLWDIGTAEQVGDDITRTEGPEDEEEYHSMAISPDGRRIVASTSRSVVQIVSLED</sequence>
<dbReference type="InterPro" id="IPR019775">
    <property type="entry name" value="WD40_repeat_CS"/>
</dbReference>
<keyword evidence="6" id="KW-1185">Reference proteome</keyword>